<comment type="caution">
    <text evidence="2">The sequence shown here is derived from an EMBL/GenBank/DDBJ whole genome shotgun (WGS) entry which is preliminary data.</text>
</comment>
<dbReference type="EMBL" id="JBEWTB010000002">
    <property type="protein sequence ID" value="MET4757916.1"/>
    <property type="molecule type" value="Genomic_DNA"/>
</dbReference>
<sequence length="394" mass="44953">MSFLPFVRLILITLFVGSLATSTCAGLPDALYQWTLRTHNDTHNEVILASGSYKEHFEATLPFFEDTKKQFVFIRNTEVRINRSAYWHDGQEAYHHRENMACTFFNFSNAESLIRYTYRHMAARDLGELIFDLWCFSSSKRSSKERSGPWYDIWGRRSISCFNHFHNRLRDEFELINLAHTPAGSSDAVEILPETVVLRLSLGEPEAQQWLMSHIRELESGPATTKAWYKPPHGGCPCSPRCCSLNKINAEYKQSIPLKVIRGSGSQSRSVLTWQERIVVSGFYEQPTPVEITLERVPGEQAAYRVHIISTRGSDSGPNFYICLIVRPWRQASNYLIVSHADIHEGDYHFQFVHEDFRSRLPAAASQQNGGSLLNSDLNDLIRAHFNPSGSAGF</sequence>
<name>A0ABV2SJH8_9GAMM</name>
<organism evidence="2 3">
    <name type="scientific">Endozoicomonas lisbonensis</name>
    <dbReference type="NCBI Taxonomy" id="3120522"/>
    <lineage>
        <taxon>Bacteria</taxon>
        <taxon>Pseudomonadati</taxon>
        <taxon>Pseudomonadota</taxon>
        <taxon>Gammaproteobacteria</taxon>
        <taxon>Oceanospirillales</taxon>
        <taxon>Endozoicomonadaceae</taxon>
        <taxon>Endozoicomonas</taxon>
    </lineage>
</organism>
<evidence type="ECO:0000313" key="3">
    <source>
        <dbReference type="Proteomes" id="UP001549366"/>
    </source>
</evidence>
<protein>
    <submittedName>
        <fullName evidence="2">Uncharacterized protein</fullName>
    </submittedName>
</protein>
<keyword evidence="3" id="KW-1185">Reference proteome</keyword>
<gene>
    <name evidence="2" type="ORF">V5J35_003108</name>
</gene>
<dbReference type="Proteomes" id="UP001549366">
    <property type="component" value="Unassembled WGS sequence"/>
</dbReference>
<dbReference type="RefSeq" id="WP_354008039.1">
    <property type="nucleotide sequence ID" value="NZ_JBEWTA010000001.1"/>
</dbReference>
<keyword evidence="1" id="KW-0732">Signal</keyword>
<evidence type="ECO:0000313" key="2">
    <source>
        <dbReference type="EMBL" id="MET4757916.1"/>
    </source>
</evidence>
<reference evidence="2 3" key="1">
    <citation type="submission" date="2024-06" db="EMBL/GenBank/DDBJ databases">
        <title>Genomic Encyclopedia of Type Strains, Phase V (KMG-V): Genome sequencing to study the core and pangenomes of soil and plant-associated prokaryotes.</title>
        <authorList>
            <person name="Whitman W."/>
        </authorList>
    </citation>
    <scope>NUCLEOTIDE SEQUENCE [LARGE SCALE GENOMIC DNA]</scope>
    <source>
        <strain evidence="2 3">NE40</strain>
    </source>
</reference>
<feature type="signal peptide" evidence="1">
    <location>
        <begin position="1"/>
        <end position="25"/>
    </location>
</feature>
<evidence type="ECO:0000256" key="1">
    <source>
        <dbReference type="SAM" id="SignalP"/>
    </source>
</evidence>
<accession>A0ABV2SJH8</accession>
<feature type="chain" id="PRO_5045060174" evidence="1">
    <location>
        <begin position="26"/>
        <end position="394"/>
    </location>
</feature>
<proteinExistence type="predicted"/>